<organism evidence="2 3">
    <name type="scientific">Mucilaginibacter lappiensis</name>
    <dbReference type="NCBI Taxonomy" id="354630"/>
    <lineage>
        <taxon>Bacteria</taxon>
        <taxon>Pseudomonadati</taxon>
        <taxon>Bacteroidota</taxon>
        <taxon>Sphingobacteriia</taxon>
        <taxon>Sphingobacteriales</taxon>
        <taxon>Sphingobacteriaceae</taxon>
        <taxon>Mucilaginibacter</taxon>
    </lineage>
</organism>
<evidence type="ECO:0000313" key="3">
    <source>
        <dbReference type="Proteomes" id="UP000548326"/>
    </source>
</evidence>
<dbReference type="PANTHER" id="PTHR43162">
    <property type="match status" value="1"/>
</dbReference>
<dbReference type="Gene3D" id="3.40.50.720">
    <property type="entry name" value="NAD(P)-binding Rossmann-like Domain"/>
    <property type="match status" value="1"/>
</dbReference>
<dbReference type="RefSeq" id="WP_183589339.1">
    <property type="nucleotide sequence ID" value="NZ_JACHCA010000016.1"/>
</dbReference>
<dbReference type="EMBL" id="JACHCA010000016">
    <property type="protein sequence ID" value="MBB6130611.1"/>
    <property type="molecule type" value="Genomic_DNA"/>
</dbReference>
<dbReference type="Gene3D" id="3.90.25.10">
    <property type="entry name" value="UDP-galactose 4-epimerase, domain 1"/>
    <property type="match status" value="1"/>
</dbReference>
<sequence length="280" mass="30796">MKILMIGATGKFAGLVLPQLKKHGHQVTALVQDGNKGKQAIENGADEFVIGDLYDPGSLKKAVAGLQGVFHIIPAFNREVEAGLNMVTAAREAGITKFVFSSVYHTSLSLANHAEKRQTEEALYHSGMDYTILQPAMYMQMLQQTWQAAKQSGEIIMPYSKDSKMAYVDYRNVAEAAALAMTDKRLSFGTFELASPGMFSRVDLAKLMSKKLGKTIVAKDMPVDEWAKQVKIPSGELREGLITMNKEYDKYGFSGGNSLVLETILGRPAHTVPQFIDELK</sequence>
<dbReference type="AlphaFoldDB" id="A0A841JRY3"/>
<proteinExistence type="predicted"/>
<evidence type="ECO:0000259" key="1">
    <source>
        <dbReference type="Pfam" id="PF05368"/>
    </source>
</evidence>
<feature type="domain" description="NmrA-like" evidence="1">
    <location>
        <begin position="2"/>
        <end position="255"/>
    </location>
</feature>
<protein>
    <submittedName>
        <fullName evidence="2">Uncharacterized protein YbjT (DUF2867 family)</fullName>
    </submittedName>
</protein>
<evidence type="ECO:0000313" key="2">
    <source>
        <dbReference type="EMBL" id="MBB6130611.1"/>
    </source>
</evidence>
<dbReference type="InterPro" id="IPR036291">
    <property type="entry name" value="NAD(P)-bd_dom_sf"/>
</dbReference>
<name>A0A841JRY3_9SPHI</name>
<accession>A0A841JRY3</accession>
<comment type="caution">
    <text evidence="2">The sequence shown here is derived from an EMBL/GenBank/DDBJ whole genome shotgun (WGS) entry which is preliminary data.</text>
</comment>
<dbReference type="SUPFAM" id="SSF51735">
    <property type="entry name" value="NAD(P)-binding Rossmann-fold domains"/>
    <property type="match status" value="1"/>
</dbReference>
<reference evidence="2 3" key="1">
    <citation type="submission" date="2020-08" db="EMBL/GenBank/DDBJ databases">
        <title>Genomic Encyclopedia of Type Strains, Phase IV (KMG-V): Genome sequencing to study the core and pangenomes of soil and plant-associated prokaryotes.</title>
        <authorList>
            <person name="Whitman W."/>
        </authorList>
    </citation>
    <scope>NUCLEOTIDE SEQUENCE [LARGE SCALE GENOMIC DNA]</scope>
    <source>
        <strain evidence="2 3">MP601</strain>
    </source>
</reference>
<dbReference type="InterPro" id="IPR051604">
    <property type="entry name" value="Ergot_Alk_Oxidoreductase"/>
</dbReference>
<dbReference type="Pfam" id="PF05368">
    <property type="entry name" value="NmrA"/>
    <property type="match status" value="1"/>
</dbReference>
<dbReference type="Proteomes" id="UP000548326">
    <property type="component" value="Unassembled WGS sequence"/>
</dbReference>
<dbReference type="InterPro" id="IPR008030">
    <property type="entry name" value="NmrA-like"/>
</dbReference>
<gene>
    <name evidence="2" type="ORF">HDF22_004754</name>
</gene>
<dbReference type="PANTHER" id="PTHR43162:SF1">
    <property type="entry name" value="PRESTALK A DIFFERENTIATION PROTEIN A"/>
    <property type="match status" value="1"/>
</dbReference>